<dbReference type="EMBL" id="CALTRL010003221">
    <property type="protein sequence ID" value="CAH7678671.1"/>
    <property type="molecule type" value="Genomic_DNA"/>
</dbReference>
<keyword evidence="1" id="KW-0175">Coiled coil</keyword>
<evidence type="ECO:0000313" key="4">
    <source>
        <dbReference type="Proteomes" id="UP001153365"/>
    </source>
</evidence>
<sequence length="141" mass="15914">MSSWSSWLLETIAELRQHLIMLEKKEDHLNKKIDDELQKAKANTEETLRARARLFSRLADDAGNSVNATMESIREQMDLANKISNAILNPVGMGQELDEDERCKEVWTKDKTGADDDHDSGGDNDEDDENENGVYEACSAE</sequence>
<evidence type="ECO:0000256" key="2">
    <source>
        <dbReference type="SAM" id="MobiDB-lite"/>
    </source>
</evidence>
<reference evidence="3" key="1">
    <citation type="submission" date="2022-06" db="EMBL/GenBank/DDBJ databases">
        <authorList>
            <consortium name="SYNGENTA / RWTH Aachen University"/>
        </authorList>
    </citation>
    <scope>NUCLEOTIDE SEQUENCE</scope>
</reference>
<feature type="coiled-coil region" evidence="1">
    <location>
        <begin position="12"/>
        <end position="50"/>
    </location>
</feature>
<feature type="compositionally biased region" description="Acidic residues" evidence="2">
    <location>
        <begin position="122"/>
        <end position="131"/>
    </location>
</feature>
<feature type="compositionally biased region" description="Basic and acidic residues" evidence="2">
    <location>
        <begin position="106"/>
        <end position="121"/>
    </location>
</feature>
<dbReference type="AlphaFoldDB" id="A0AAV0B337"/>
<name>A0AAV0B337_PHAPC</name>
<organism evidence="3 4">
    <name type="scientific">Phakopsora pachyrhizi</name>
    <name type="common">Asian soybean rust disease fungus</name>
    <dbReference type="NCBI Taxonomy" id="170000"/>
    <lineage>
        <taxon>Eukaryota</taxon>
        <taxon>Fungi</taxon>
        <taxon>Dikarya</taxon>
        <taxon>Basidiomycota</taxon>
        <taxon>Pucciniomycotina</taxon>
        <taxon>Pucciniomycetes</taxon>
        <taxon>Pucciniales</taxon>
        <taxon>Phakopsoraceae</taxon>
        <taxon>Phakopsora</taxon>
    </lineage>
</organism>
<proteinExistence type="predicted"/>
<protein>
    <submittedName>
        <fullName evidence="3">Uncharacterized protein</fullName>
    </submittedName>
</protein>
<accession>A0AAV0B337</accession>
<dbReference type="Gene3D" id="1.10.287.1060">
    <property type="entry name" value="ESAT-6-like"/>
    <property type="match status" value="1"/>
</dbReference>
<evidence type="ECO:0000256" key="1">
    <source>
        <dbReference type="SAM" id="Coils"/>
    </source>
</evidence>
<evidence type="ECO:0000313" key="3">
    <source>
        <dbReference type="EMBL" id="CAH7678671.1"/>
    </source>
</evidence>
<keyword evidence="4" id="KW-1185">Reference proteome</keyword>
<feature type="region of interest" description="Disordered" evidence="2">
    <location>
        <begin position="106"/>
        <end position="141"/>
    </location>
</feature>
<dbReference type="Proteomes" id="UP001153365">
    <property type="component" value="Unassembled WGS sequence"/>
</dbReference>
<comment type="caution">
    <text evidence="3">The sequence shown here is derived from an EMBL/GenBank/DDBJ whole genome shotgun (WGS) entry which is preliminary data.</text>
</comment>
<gene>
    <name evidence="3" type="ORF">PPACK8108_LOCUS13122</name>
</gene>